<proteinExistence type="predicted"/>
<evidence type="ECO:0000313" key="1">
    <source>
        <dbReference type="EMBL" id="APE36418.1"/>
    </source>
</evidence>
<keyword evidence="2" id="KW-1185">Reference proteome</keyword>
<sequence length="101" mass="10928">MRAIGVIRTAVSADPRVDGRLVRGLAEARRYDLCRILLIQPGEYLPTVLTVQTVLEHRADAVLAPALAHLGGTERAVALVCDVITPRETVRRGGESPGRHP</sequence>
<name>A0A1J0VWN8_9NOCA</name>
<dbReference type="Proteomes" id="UP000183810">
    <property type="component" value="Chromosome"/>
</dbReference>
<dbReference type="AlphaFoldDB" id="A0A1J0VWN8"/>
<gene>
    <name evidence="1" type="ORF">BOX37_23585</name>
</gene>
<protein>
    <submittedName>
        <fullName evidence="1">Uncharacterized protein</fullName>
    </submittedName>
</protein>
<organism evidence="1 2">
    <name type="scientific">Nocardia mangyaensis</name>
    <dbReference type="NCBI Taxonomy" id="2213200"/>
    <lineage>
        <taxon>Bacteria</taxon>
        <taxon>Bacillati</taxon>
        <taxon>Actinomycetota</taxon>
        <taxon>Actinomycetes</taxon>
        <taxon>Mycobacteriales</taxon>
        <taxon>Nocardiaceae</taxon>
        <taxon>Nocardia</taxon>
    </lineage>
</organism>
<accession>A0A1J0VWN8</accession>
<reference evidence="1" key="1">
    <citation type="submission" date="2016-11" db="EMBL/GenBank/DDBJ databases">
        <authorList>
            <person name="Jaros S."/>
            <person name="Januszkiewicz K."/>
            <person name="Wedrychowicz H."/>
        </authorList>
    </citation>
    <scope>NUCLEOTIDE SEQUENCE [LARGE SCALE GENOMIC DNA]</scope>
    <source>
        <strain evidence="1">Y48</strain>
    </source>
</reference>
<dbReference type="EMBL" id="CP018082">
    <property type="protein sequence ID" value="APE36418.1"/>
    <property type="molecule type" value="Genomic_DNA"/>
</dbReference>
<dbReference type="KEGG" id="nsl:BOX37_23585"/>
<evidence type="ECO:0000313" key="2">
    <source>
        <dbReference type="Proteomes" id="UP000183810"/>
    </source>
</evidence>